<keyword evidence="1" id="KW-0812">Transmembrane</keyword>
<reference evidence="2 3" key="1">
    <citation type="journal article" date="2009" name="Stand. Genomic Sci.">
        <title>Complete genome sequence of Cryptobacterium curtum type strain (12-3).</title>
        <authorList>
            <person name="Mavrommatis K."/>
            <person name="Pukall R."/>
            <person name="Rohde C."/>
            <person name="Chen F."/>
            <person name="Sims D."/>
            <person name="Brettin T."/>
            <person name="Kuske C."/>
            <person name="Detter J.C."/>
            <person name="Han C."/>
            <person name="Lapidus A."/>
            <person name="Copeland A."/>
            <person name="Glavina Del Rio T."/>
            <person name="Nolan M."/>
            <person name="Lucas S."/>
            <person name="Tice H."/>
            <person name="Cheng J.F."/>
            <person name="Bruce D."/>
            <person name="Goodwin L."/>
            <person name="Pitluck S."/>
            <person name="Ovchinnikova G."/>
            <person name="Pati A."/>
            <person name="Ivanova N."/>
            <person name="Chen A."/>
            <person name="Palaniappan K."/>
            <person name="Chain P."/>
            <person name="D'haeseleer P."/>
            <person name="Goker M."/>
            <person name="Bristow J."/>
            <person name="Eisen J.A."/>
            <person name="Markowitz V."/>
            <person name="Hugenholtz P."/>
            <person name="Rohde M."/>
            <person name="Klenk H.P."/>
            <person name="Kyrpides N.C."/>
        </authorList>
    </citation>
    <scope>NUCLEOTIDE SEQUENCE [LARGE SCALE GENOMIC DNA]</scope>
    <source>
        <strain evidence="3">ATCC 700683 / DSM 15641 / 12-3</strain>
    </source>
</reference>
<name>C7MMC7_CRYCD</name>
<feature type="transmembrane region" description="Helical" evidence="1">
    <location>
        <begin position="6"/>
        <end position="26"/>
    </location>
</feature>
<feature type="transmembrane region" description="Helical" evidence="1">
    <location>
        <begin position="160"/>
        <end position="184"/>
    </location>
</feature>
<evidence type="ECO:0000313" key="3">
    <source>
        <dbReference type="Proteomes" id="UP000000954"/>
    </source>
</evidence>
<dbReference type="KEGG" id="ccu:Ccur_03400"/>
<dbReference type="OrthoDB" id="3197320at2"/>
<dbReference type="Proteomes" id="UP000000954">
    <property type="component" value="Chromosome"/>
</dbReference>
<protein>
    <submittedName>
        <fullName evidence="2">Uncharacterized protein</fullName>
    </submittedName>
</protein>
<dbReference type="STRING" id="469378.Ccur_03400"/>
<sequence length="291" mass="32358">MFTFLPAFIPTIVQIFPFVLAFALLAAKSLHKHPVAFYIPIAIVVLIVSIPAFISGMMGDACPEVITQLARTLHHLDRSFPVLYPFVQLLTSIDTGISMYLIVMFIGALRKTASVRRLYSVRSELSILAGIIAAGHVLRVIDHAFFLFNPEWAERMQGPALIVMGGTLTFVGLALLVFFLIPWITSFPALRKRMSAAMWKKTQLLAYPFMFFMVLMGMGLNAGYALRSYPYTSEKFTQTMASDPISFLSSFAGDVASATVFFVVGVLYLGLRLNKHREDKEARLKAAKTAK</sequence>
<organism evidence="2 3">
    <name type="scientific">Cryptobacterium curtum (strain ATCC 700683 / DSM 15641 / CCUG 43107 / 12-3)</name>
    <dbReference type="NCBI Taxonomy" id="469378"/>
    <lineage>
        <taxon>Bacteria</taxon>
        <taxon>Bacillati</taxon>
        <taxon>Actinomycetota</taxon>
        <taxon>Coriobacteriia</taxon>
        <taxon>Eggerthellales</taxon>
        <taxon>Eggerthellaceae</taxon>
        <taxon>Cryptobacterium</taxon>
    </lineage>
</organism>
<dbReference type="HOGENOM" id="CLU_955511_0_0_11"/>
<evidence type="ECO:0000313" key="2">
    <source>
        <dbReference type="EMBL" id="ACU94067.1"/>
    </source>
</evidence>
<dbReference type="RefSeq" id="WP_012802755.1">
    <property type="nucleotide sequence ID" value="NC_013170.1"/>
</dbReference>
<feature type="transmembrane region" description="Helical" evidence="1">
    <location>
        <begin position="204"/>
        <end position="225"/>
    </location>
</feature>
<dbReference type="eggNOG" id="COG2717">
    <property type="taxonomic scope" value="Bacteria"/>
</dbReference>
<keyword evidence="3" id="KW-1185">Reference proteome</keyword>
<keyword evidence="1" id="KW-0472">Membrane</keyword>
<evidence type="ECO:0000256" key="1">
    <source>
        <dbReference type="SAM" id="Phobius"/>
    </source>
</evidence>
<dbReference type="EMBL" id="CP001682">
    <property type="protein sequence ID" value="ACU94067.1"/>
    <property type="molecule type" value="Genomic_DNA"/>
</dbReference>
<feature type="transmembrane region" description="Helical" evidence="1">
    <location>
        <begin position="245"/>
        <end position="271"/>
    </location>
</feature>
<feature type="transmembrane region" description="Helical" evidence="1">
    <location>
        <begin position="127"/>
        <end position="148"/>
    </location>
</feature>
<feature type="transmembrane region" description="Helical" evidence="1">
    <location>
        <begin position="82"/>
        <end position="106"/>
    </location>
</feature>
<feature type="transmembrane region" description="Helical" evidence="1">
    <location>
        <begin position="35"/>
        <end position="54"/>
    </location>
</feature>
<dbReference type="AlphaFoldDB" id="C7MMC7"/>
<gene>
    <name evidence="2" type="ordered locus">Ccur_03400</name>
</gene>
<accession>C7MMC7</accession>
<keyword evidence="1" id="KW-1133">Transmembrane helix</keyword>
<proteinExistence type="predicted"/>